<reference evidence="3 4" key="1">
    <citation type="submission" date="2020-10" db="EMBL/GenBank/DDBJ databases">
        <title>Mucilaginibacter mali sp. nov., isolated from rhizosphere soil of apple orchard.</title>
        <authorList>
            <person name="Lee J.-S."/>
            <person name="Kim H.S."/>
            <person name="Kim J.-S."/>
        </authorList>
    </citation>
    <scope>NUCLEOTIDE SEQUENCE [LARGE SCALE GENOMIC DNA]</scope>
    <source>
        <strain evidence="3 4">KCTC 23157</strain>
    </source>
</reference>
<evidence type="ECO:0000313" key="4">
    <source>
        <dbReference type="Proteomes" id="UP000632774"/>
    </source>
</evidence>
<dbReference type="Proteomes" id="UP000632774">
    <property type="component" value="Unassembled WGS sequence"/>
</dbReference>
<evidence type="ECO:0000259" key="2">
    <source>
        <dbReference type="Pfam" id="PF13472"/>
    </source>
</evidence>
<dbReference type="Gene3D" id="3.40.50.1110">
    <property type="entry name" value="SGNH hydrolase"/>
    <property type="match status" value="1"/>
</dbReference>
<organism evidence="3 4">
    <name type="scientific">Mucilaginibacter boryungensis</name>
    <dbReference type="NCBI Taxonomy" id="768480"/>
    <lineage>
        <taxon>Bacteria</taxon>
        <taxon>Pseudomonadati</taxon>
        <taxon>Bacteroidota</taxon>
        <taxon>Sphingobacteriia</taxon>
        <taxon>Sphingobacteriales</taxon>
        <taxon>Sphingobacteriaceae</taxon>
        <taxon>Mucilaginibacter</taxon>
    </lineage>
</organism>
<feature type="chain" id="PRO_5046861114" evidence="1">
    <location>
        <begin position="27"/>
        <end position="265"/>
    </location>
</feature>
<feature type="signal peptide" evidence="1">
    <location>
        <begin position="1"/>
        <end position="26"/>
    </location>
</feature>
<evidence type="ECO:0000256" key="1">
    <source>
        <dbReference type="SAM" id="SignalP"/>
    </source>
</evidence>
<dbReference type="SUPFAM" id="SSF52266">
    <property type="entry name" value="SGNH hydrolase"/>
    <property type="match status" value="1"/>
</dbReference>
<gene>
    <name evidence="3" type="ORF">IRJ18_19055</name>
</gene>
<protein>
    <submittedName>
        <fullName evidence="3">Lipolytic protein G-D-S-L family</fullName>
    </submittedName>
</protein>
<keyword evidence="1" id="KW-0732">Signal</keyword>
<comment type="caution">
    <text evidence="3">The sequence shown here is derived from an EMBL/GenBank/DDBJ whole genome shotgun (WGS) entry which is preliminary data.</text>
</comment>
<dbReference type="InterPro" id="IPR051532">
    <property type="entry name" value="Ester_Hydrolysis_Enzymes"/>
</dbReference>
<dbReference type="Pfam" id="PF13472">
    <property type="entry name" value="Lipase_GDSL_2"/>
    <property type="match status" value="1"/>
</dbReference>
<dbReference type="EMBL" id="JADFFM010000002">
    <property type="protein sequence ID" value="MBE9668478.1"/>
    <property type="molecule type" value="Genomic_DNA"/>
</dbReference>
<name>A0ABR9XM77_9SPHI</name>
<dbReference type="InterPro" id="IPR013830">
    <property type="entry name" value="SGNH_hydro"/>
</dbReference>
<keyword evidence="4" id="KW-1185">Reference proteome</keyword>
<dbReference type="InterPro" id="IPR036514">
    <property type="entry name" value="SGNH_hydro_sf"/>
</dbReference>
<proteinExistence type="predicted"/>
<evidence type="ECO:0000313" key="3">
    <source>
        <dbReference type="EMBL" id="MBE9668478.1"/>
    </source>
</evidence>
<sequence>MISKNPLRPILLILAICFIATTTVLARVADTAKKDLNIVFIGNSITHGAGLKDWKTEAPPNEAAKYLMQQAGVGVVNFANQGYSGHTTVDFLPATNKDFPKVEAAAQAFTNKNAQLVFSIILGTNDSAVNGPNGAPVTKENYQANLQAIINQLLKDFPGCNVIIQQPTWYSPNTHNHSTYMQEGLNRLQTYFPMIKKVVKSYAKTNPGQVFRGDRKAFGFFKKHAEQFFQHESGQDGIFYLHPNKEGAIILGDFWAKAIYKNLYK</sequence>
<dbReference type="PANTHER" id="PTHR30383">
    <property type="entry name" value="THIOESTERASE 1/PROTEASE 1/LYSOPHOSPHOLIPASE L1"/>
    <property type="match status" value="1"/>
</dbReference>
<feature type="domain" description="SGNH hydrolase-type esterase" evidence="2">
    <location>
        <begin position="40"/>
        <end position="247"/>
    </location>
</feature>
<dbReference type="RefSeq" id="WP_194107879.1">
    <property type="nucleotide sequence ID" value="NZ_JADFFM010000002.1"/>
</dbReference>
<accession>A0ABR9XM77</accession>